<dbReference type="Pfam" id="PF07508">
    <property type="entry name" value="Recombinase"/>
    <property type="match status" value="1"/>
</dbReference>
<dbReference type="SUPFAM" id="SSF53041">
    <property type="entry name" value="Resolvase-like"/>
    <property type="match status" value="1"/>
</dbReference>
<feature type="region of interest" description="Disordered" evidence="2">
    <location>
        <begin position="515"/>
        <end position="546"/>
    </location>
</feature>
<dbReference type="InterPro" id="IPR011109">
    <property type="entry name" value="DNA_bind_recombinase_dom"/>
</dbReference>
<proteinExistence type="predicted"/>
<dbReference type="PANTHER" id="PTHR30461:SF23">
    <property type="entry name" value="DNA RECOMBINASE-RELATED"/>
    <property type="match status" value="1"/>
</dbReference>
<dbReference type="InterPro" id="IPR050639">
    <property type="entry name" value="SSR_resolvase"/>
</dbReference>
<feature type="compositionally biased region" description="Basic and acidic residues" evidence="2">
    <location>
        <begin position="561"/>
        <end position="575"/>
    </location>
</feature>
<dbReference type="EMBL" id="CR626927">
    <property type="protein sequence ID" value="CAH06219.1"/>
    <property type="molecule type" value="Genomic_DNA"/>
</dbReference>
<dbReference type="Pfam" id="PF00239">
    <property type="entry name" value="Resolvase"/>
    <property type="match status" value="1"/>
</dbReference>
<feature type="compositionally biased region" description="Basic and acidic residues" evidence="2">
    <location>
        <begin position="515"/>
        <end position="528"/>
    </location>
</feature>
<protein>
    <submittedName>
        <fullName evidence="4">Bacteriophage resolvase/recombinase</fullName>
    </submittedName>
</protein>
<gene>
    <name evidence="4" type="ORF">BF9343_0440</name>
</gene>
<dbReference type="SMART" id="SM00857">
    <property type="entry name" value="Resolvase"/>
    <property type="match status" value="1"/>
</dbReference>
<evidence type="ECO:0000256" key="2">
    <source>
        <dbReference type="SAM" id="MobiDB-lite"/>
    </source>
</evidence>
<name>Q5LI09_BACFN</name>
<accession>Q5LI09</accession>
<reference evidence="4 5" key="1">
    <citation type="journal article" date="2005" name="Science">
        <title>Extensive DNA inversions in the B. fragilis genome control variable gene expression.</title>
        <authorList>
            <person name="Cerdeno-Tarraga A.M."/>
            <person name="Patrick S."/>
            <person name="Crosmann L."/>
            <person name="Blakely G."/>
            <person name="Abratt V."/>
            <person name="Lennard N."/>
            <person name="Duerden B."/>
            <person name="Poxton I."/>
            <person name="Harris B."/>
            <person name="Quail M.A."/>
            <person name="Barron A."/>
            <person name="Clarck L."/>
            <person name="Corton C."/>
            <person name="Doggett J."/>
            <person name="Holden M.T.G."/>
            <person name="Larke N."/>
            <person name="Line A."/>
            <person name="Lord A."/>
            <person name="Norbertczak H."/>
            <person name="Ormond D."/>
            <person name="Price C."/>
            <person name="Rabbinowitsch E."/>
            <person name="Woodward J."/>
            <person name="Barrel B.G."/>
            <person name="Parkhill J."/>
        </authorList>
    </citation>
    <scope>NUCLEOTIDE SEQUENCE [LARGE SCALE GENOMIC DNA]</scope>
    <source>
        <strain evidence="5">ATCC 25285 / DSM 2151 / CCUG 4856 / JCM 11019 / LMG 10263 / NCTC 9343 / Onslow / VPI 2553 / EN-2</strain>
    </source>
</reference>
<dbReference type="Proteomes" id="UP000006731">
    <property type="component" value="Chromosome"/>
</dbReference>
<dbReference type="PANTHER" id="PTHR30461">
    <property type="entry name" value="DNA-INVERTASE FROM LAMBDOID PROPHAGE"/>
    <property type="match status" value="1"/>
</dbReference>
<dbReference type="PaxDb" id="272559-BF9343_0440"/>
<dbReference type="eggNOG" id="COG1961">
    <property type="taxonomic scope" value="Bacteria"/>
</dbReference>
<keyword evidence="1" id="KW-0175">Coiled coil</keyword>
<dbReference type="InterPro" id="IPR006119">
    <property type="entry name" value="Resolv_N"/>
</dbReference>
<dbReference type="GO" id="GO:0003677">
    <property type="term" value="F:DNA binding"/>
    <property type="evidence" value="ECO:0007669"/>
    <property type="project" value="InterPro"/>
</dbReference>
<evidence type="ECO:0000259" key="3">
    <source>
        <dbReference type="PROSITE" id="PS51736"/>
    </source>
</evidence>
<dbReference type="InterPro" id="IPR036162">
    <property type="entry name" value="Resolvase-like_N_sf"/>
</dbReference>
<dbReference type="KEGG" id="bfs:BF9343_0440"/>
<dbReference type="CDD" id="cd00338">
    <property type="entry name" value="Ser_Recombinase"/>
    <property type="match status" value="1"/>
</dbReference>
<dbReference type="Gene3D" id="3.90.1750.20">
    <property type="entry name" value="Putative Large Serine Recombinase, Chain B, Domain 2"/>
    <property type="match status" value="1"/>
</dbReference>
<evidence type="ECO:0000313" key="4">
    <source>
        <dbReference type="EMBL" id="CAH06219.1"/>
    </source>
</evidence>
<evidence type="ECO:0000256" key="1">
    <source>
        <dbReference type="SAM" id="Coils"/>
    </source>
</evidence>
<dbReference type="AlphaFoldDB" id="Q5LI09"/>
<keyword evidence="5" id="KW-1185">Reference proteome</keyword>
<dbReference type="HOGENOM" id="CLU_010686_17_0_10"/>
<sequence length="575" mass="66017">MENFELKGFAKGKKQQKEQVGGNAIIYTRVSSSEQVDGQSLEVQIDKCREYANMHSYNIVGEFGGTYESAKSDKERKEFSRMLAFIKQSNKKGSSQVIKTVIVFSTSRFSRTGSTTIIEEVEARGAYVVSATSNYDPRTPVGKYMQLMELANARFQNDEKRATTVENSVKALLKGRWIGKAPRGYDQKTTKKEQIITINEEGKLIRKAFLWKANNKLSNEEIRHRLAAEGFHICKQKLSELFKNPFYCGYMAHKFLQGDIVQGNHPPLIPKEIFLKVNGELSKNHSGYEQKIDKEYAPLLGSIKCPCCGNNLSASISTKMRKKFGRTDIGYYVCSRKGCKYNSSTKNVHEAFEEEANKYVLSDKVSELLKLQLTITFENMNKENKERAQSIKSNIKAKEKELEQVETNYALCSDTKKQEICVKVMTRLEAEIRGLQVEYSKVNTEILNLDKFIDYAFAMRSNLFNLWELQGLEGRRRLQKLVFPDGFIYDKNNEHIEPKTVNQFFMLNYSFPTNNRDKKRETNSENHRSSLQVLEAGLEPAQPQWPKDFKSFVSTIPPFEHPFKESGKRDSNSRP</sequence>
<feature type="domain" description="Resolvase/invertase-type recombinase catalytic" evidence="3">
    <location>
        <begin position="23"/>
        <end position="175"/>
    </location>
</feature>
<evidence type="ECO:0000313" key="5">
    <source>
        <dbReference type="Proteomes" id="UP000006731"/>
    </source>
</evidence>
<feature type="region of interest" description="Disordered" evidence="2">
    <location>
        <begin position="556"/>
        <end position="575"/>
    </location>
</feature>
<dbReference type="GO" id="GO:0000150">
    <property type="term" value="F:DNA strand exchange activity"/>
    <property type="evidence" value="ECO:0007669"/>
    <property type="project" value="InterPro"/>
</dbReference>
<dbReference type="Gene3D" id="3.40.50.1390">
    <property type="entry name" value="Resolvase, N-terminal catalytic domain"/>
    <property type="match status" value="1"/>
</dbReference>
<dbReference type="InterPro" id="IPR038109">
    <property type="entry name" value="DNA_bind_recomb_sf"/>
</dbReference>
<dbReference type="PROSITE" id="PS51736">
    <property type="entry name" value="RECOMBINASES_3"/>
    <property type="match status" value="1"/>
</dbReference>
<organism evidence="4 5">
    <name type="scientific">Bacteroides fragilis (strain ATCC 25285 / DSM 2151 / CCUG 4856 / JCM 11019 / LMG 10263 / NCTC 9343 / Onslow / VPI 2553 / EN-2)</name>
    <dbReference type="NCBI Taxonomy" id="272559"/>
    <lineage>
        <taxon>Bacteria</taxon>
        <taxon>Pseudomonadati</taxon>
        <taxon>Bacteroidota</taxon>
        <taxon>Bacteroidia</taxon>
        <taxon>Bacteroidales</taxon>
        <taxon>Bacteroidaceae</taxon>
        <taxon>Bacteroides</taxon>
    </lineage>
</organism>
<feature type="coiled-coil region" evidence="1">
    <location>
        <begin position="381"/>
        <end position="445"/>
    </location>
</feature>